<accession>A0A4Y3PTE4</accession>
<name>A0A4Y3PTE4_BREPA</name>
<dbReference type="PROSITE" id="PS50943">
    <property type="entry name" value="HTH_CROC1"/>
    <property type="match status" value="1"/>
</dbReference>
<dbReference type="SMART" id="SM00530">
    <property type="entry name" value="HTH_XRE"/>
    <property type="match status" value="1"/>
</dbReference>
<dbReference type="SUPFAM" id="SSF47413">
    <property type="entry name" value="lambda repressor-like DNA-binding domains"/>
    <property type="match status" value="1"/>
</dbReference>
<organism evidence="3 4">
    <name type="scientific">Brevibacillus parabrevis</name>
    <dbReference type="NCBI Taxonomy" id="54914"/>
    <lineage>
        <taxon>Bacteria</taxon>
        <taxon>Bacillati</taxon>
        <taxon>Bacillota</taxon>
        <taxon>Bacilli</taxon>
        <taxon>Bacillales</taxon>
        <taxon>Paenibacillaceae</taxon>
        <taxon>Brevibacillus</taxon>
    </lineage>
</organism>
<dbReference type="InterPro" id="IPR001387">
    <property type="entry name" value="Cro/C1-type_HTH"/>
</dbReference>
<feature type="domain" description="HTH cro/C1-type" evidence="2">
    <location>
        <begin position="8"/>
        <end position="63"/>
    </location>
</feature>
<evidence type="ECO:0000313" key="3">
    <source>
        <dbReference type="EMBL" id="GEB35276.1"/>
    </source>
</evidence>
<dbReference type="AlphaFoldDB" id="A0A4Y3PTE4"/>
<evidence type="ECO:0000259" key="2">
    <source>
        <dbReference type="PROSITE" id="PS50943"/>
    </source>
</evidence>
<dbReference type="Pfam" id="PF01381">
    <property type="entry name" value="HTH_3"/>
    <property type="match status" value="1"/>
</dbReference>
<keyword evidence="4" id="KW-1185">Reference proteome</keyword>
<dbReference type="GO" id="GO:0003677">
    <property type="term" value="F:DNA binding"/>
    <property type="evidence" value="ECO:0007669"/>
    <property type="project" value="UniProtKB-KW"/>
</dbReference>
<dbReference type="EMBL" id="BJMH01000037">
    <property type="protein sequence ID" value="GEB35276.1"/>
    <property type="molecule type" value="Genomic_DNA"/>
</dbReference>
<keyword evidence="1" id="KW-0238">DNA-binding</keyword>
<dbReference type="InterPro" id="IPR010982">
    <property type="entry name" value="Lambda_DNA-bd_dom_sf"/>
</dbReference>
<dbReference type="Gene3D" id="1.10.260.40">
    <property type="entry name" value="lambda repressor-like DNA-binding domains"/>
    <property type="match status" value="1"/>
</dbReference>
<dbReference type="CDD" id="cd00093">
    <property type="entry name" value="HTH_XRE"/>
    <property type="match status" value="1"/>
</dbReference>
<proteinExistence type="predicted"/>
<dbReference type="PANTHER" id="PTHR46558:SF4">
    <property type="entry name" value="DNA-BIDING PHAGE PROTEIN"/>
    <property type="match status" value="1"/>
</dbReference>
<sequence length="89" mass="10154">MAKMKNTIKSLRSLPEYDLSQAELAKELGTTRDRISAIENGAVPGGKLMLRICTYFNRDIREIFFDENVVCTTQTCKKKQQKGRVKKAK</sequence>
<reference evidence="3 4" key="1">
    <citation type="submission" date="2019-06" db="EMBL/GenBank/DDBJ databases">
        <title>Whole genome shotgun sequence of Brevibacillus parabrevis NBRC 12334.</title>
        <authorList>
            <person name="Hosoyama A."/>
            <person name="Uohara A."/>
            <person name="Ohji S."/>
            <person name="Ichikawa N."/>
        </authorList>
    </citation>
    <scope>NUCLEOTIDE SEQUENCE [LARGE SCALE GENOMIC DNA]</scope>
    <source>
        <strain evidence="3 4">NBRC 12334</strain>
    </source>
</reference>
<dbReference type="PANTHER" id="PTHR46558">
    <property type="entry name" value="TRACRIPTIONAL REGULATORY PROTEIN-RELATED-RELATED"/>
    <property type="match status" value="1"/>
</dbReference>
<evidence type="ECO:0000313" key="4">
    <source>
        <dbReference type="Proteomes" id="UP000316882"/>
    </source>
</evidence>
<evidence type="ECO:0000256" key="1">
    <source>
        <dbReference type="ARBA" id="ARBA00023125"/>
    </source>
</evidence>
<dbReference type="Proteomes" id="UP000316882">
    <property type="component" value="Unassembled WGS sequence"/>
</dbReference>
<protein>
    <recommendedName>
        <fullName evidence="2">HTH cro/C1-type domain-containing protein</fullName>
    </recommendedName>
</protein>
<gene>
    <name evidence="3" type="ORF">BPA01_48560</name>
</gene>
<comment type="caution">
    <text evidence="3">The sequence shown here is derived from an EMBL/GenBank/DDBJ whole genome shotgun (WGS) entry which is preliminary data.</text>
</comment>